<feature type="transmembrane region" description="Helical" evidence="8">
    <location>
        <begin position="246"/>
        <end position="265"/>
    </location>
</feature>
<feature type="transmembrane region" description="Helical" evidence="8">
    <location>
        <begin position="410"/>
        <end position="430"/>
    </location>
</feature>
<evidence type="ECO:0000256" key="2">
    <source>
        <dbReference type="ARBA" id="ARBA00022475"/>
    </source>
</evidence>
<evidence type="ECO:0000256" key="7">
    <source>
        <dbReference type="ARBA" id="ARBA00023136"/>
    </source>
</evidence>
<evidence type="ECO:0000256" key="1">
    <source>
        <dbReference type="ARBA" id="ARBA00004651"/>
    </source>
</evidence>
<evidence type="ECO:0000256" key="3">
    <source>
        <dbReference type="ARBA" id="ARBA00022692"/>
    </source>
</evidence>
<dbReference type="InterPro" id="IPR051050">
    <property type="entry name" value="Lipid_II_flippase_MurJ/MviN"/>
</dbReference>
<dbReference type="InterPro" id="IPR004268">
    <property type="entry name" value="MurJ"/>
</dbReference>
<feature type="transmembrane region" description="Helical" evidence="8">
    <location>
        <begin position="176"/>
        <end position="198"/>
    </location>
</feature>
<feature type="transmembrane region" description="Helical" evidence="8">
    <location>
        <begin position="148"/>
        <end position="170"/>
    </location>
</feature>
<gene>
    <name evidence="9" type="ORF">MNB_SV-8-144</name>
</gene>
<keyword evidence="2" id="KW-1003">Cell membrane</keyword>
<evidence type="ECO:0000256" key="4">
    <source>
        <dbReference type="ARBA" id="ARBA00022960"/>
    </source>
</evidence>
<dbReference type="CDD" id="cd13123">
    <property type="entry name" value="MATE_MurJ_like"/>
    <property type="match status" value="1"/>
</dbReference>
<comment type="subcellular location">
    <subcellularLocation>
        <location evidence="1">Cell membrane</location>
        <topology evidence="1">Multi-pass membrane protein</topology>
    </subcellularLocation>
</comment>
<keyword evidence="4" id="KW-0133">Cell shape</keyword>
<feature type="transmembrane region" description="Helical" evidence="8">
    <location>
        <begin position="271"/>
        <end position="290"/>
    </location>
</feature>
<evidence type="ECO:0000256" key="6">
    <source>
        <dbReference type="ARBA" id="ARBA00022989"/>
    </source>
</evidence>
<dbReference type="PIRSF" id="PIRSF002869">
    <property type="entry name" value="MviN"/>
    <property type="match status" value="1"/>
</dbReference>
<feature type="transmembrane region" description="Helical" evidence="8">
    <location>
        <begin position="118"/>
        <end position="141"/>
    </location>
</feature>
<proteinExistence type="inferred from homology"/>
<keyword evidence="3 8" id="KW-0812">Transmembrane</keyword>
<reference evidence="9" key="1">
    <citation type="submission" date="2016-10" db="EMBL/GenBank/DDBJ databases">
        <authorList>
            <person name="de Groot N.N."/>
        </authorList>
    </citation>
    <scope>NUCLEOTIDE SEQUENCE</scope>
</reference>
<dbReference type="Pfam" id="PF03023">
    <property type="entry name" value="MurJ"/>
    <property type="match status" value="1"/>
</dbReference>
<keyword evidence="7 8" id="KW-0472">Membrane</keyword>
<dbReference type="GO" id="GO:0015648">
    <property type="term" value="F:lipid-linked peptidoglycan transporter activity"/>
    <property type="evidence" value="ECO:0007669"/>
    <property type="project" value="TreeGrafter"/>
</dbReference>
<dbReference type="GO" id="GO:0008360">
    <property type="term" value="P:regulation of cell shape"/>
    <property type="evidence" value="ECO:0007669"/>
    <property type="project" value="UniProtKB-KW"/>
</dbReference>
<evidence type="ECO:0000256" key="8">
    <source>
        <dbReference type="SAM" id="Phobius"/>
    </source>
</evidence>
<sequence length="472" mass="52611">MRLKSIFTNSFGILFSRVTGLGRDVLMASALGASVWSDMFFVAFKLPNLFRRIFAEGAFTQAFMPSFIASRHKGVFATAIFLRFLLFLMAFSLFITLFPEPITKLLAWGWGKDLIADTAPLTAINFWYLDLIFIVTFLATLLQYKEHFATTAMSTALLNISMITALWLYMKEDPKTVAYALSFAVLIGGGLQIVAHLITLNRFNLHKLLIGGWKYRKHKDVNEEKKHFQSLFLPGIIGNSTPQISAFIDTILATFLMTGSVSYLFYANRVFQLPLAIIAIATATVLFPSVSKSLKNNDEKSAYANLNKAFWLLAFLLGAAMIGGILLAEPIVWLLFERGKFTQLQTIETVNVLQMYMVGLLPFGLAKLFSLFLYASHRHKKAAKIAVYALITSVSASLILMQFMGASGLALAGSIGGWVLFSLTVKEVGFDKFLEIVKSKKSIYFVVGLFLFALLLSSINTLLIQHIREPLI</sequence>
<dbReference type="NCBIfam" id="TIGR01695">
    <property type="entry name" value="murJ_mviN"/>
    <property type="match status" value="1"/>
</dbReference>
<feature type="transmembrane region" description="Helical" evidence="8">
    <location>
        <begin position="310"/>
        <end position="336"/>
    </location>
</feature>
<feature type="transmembrane region" description="Helical" evidence="8">
    <location>
        <begin position="74"/>
        <end position="98"/>
    </location>
</feature>
<dbReference type="EMBL" id="FPHD01000061">
    <property type="protein sequence ID" value="SFV62676.1"/>
    <property type="molecule type" value="Genomic_DNA"/>
</dbReference>
<organism evidence="9">
    <name type="scientific">hydrothermal vent metagenome</name>
    <dbReference type="NCBI Taxonomy" id="652676"/>
    <lineage>
        <taxon>unclassified sequences</taxon>
        <taxon>metagenomes</taxon>
        <taxon>ecological metagenomes</taxon>
    </lineage>
</organism>
<feature type="transmembrane region" description="Helical" evidence="8">
    <location>
        <begin position="386"/>
        <end position="404"/>
    </location>
</feature>
<dbReference type="AlphaFoldDB" id="A0A1W1CA72"/>
<dbReference type="GO" id="GO:0005886">
    <property type="term" value="C:plasma membrane"/>
    <property type="evidence" value="ECO:0007669"/>
    <property type="project" value="UniProtKB-SubCell"/>
</dbReference>
<dbReference type="PANTHER" id="PTHR47019">
    <property type="entry name" value="LIPID II FLIPPASE MURJ"/>
    <property type="match status" value="1"/>
</dbReference>
<keyword evidence="6 8" id="KW-1133">Transmembrane helix</keyword>
<evidence type="ECO:0000256" key="5">
    <source>
        <dbReference type="ARBA" id="ARBA00022984"/>
    </source>
</evidence>
<dbReference type="GO" id="GO:0009252">
    <property type="term" value="P:peptidoglycan biosynthetic process"/>
    <property type="evidence" value="ECO:0007669"/>
    <property type="project" value="UniProtKB-KW"/>
</dbReference>
<keyword evidence="5" id="KW-0573">Peptidoglycan synthesis</keyword>
<accession>A0A1W1CA72</accession>
<evidence type="ECO:0000313" key="9">
    <source>
        <dbReference type="EMBL" id="SFV62676.1"/>
    </source>
</evidence>
<dbReference type="HAMAP" id="MF_02078">
    <property type="entry name" value="MurJ_MviN"/>
    <property type="match status" value="1"/>
</dbReference>
<dbReference type="PRINTS" id="PR01806">
    <property type="entry name" value="VIRFACTRMVIN"/>
</dbReference>
<feature type="transmembrane region" description="Helical" evidence="8">
    <location>
        <begin position="442"/>
        <end position="464"/>
    </location>
</feature>
<protein>
    <submittedName>
        <fullName evidence="9">Proposed peptidoglycan lipid II flippase MurJ</fullName>
    </submittedName>
</protein>
<dbReference type="PANTHER" id="PTHR47019:SF1">
    <property type="entry name" value="LIPID II FLIPPASE MURJ"/>
    <property type="match status" value="1"/>
</dbReference>
<dbReference type="GO" id="GO:0034204">
    <property type="term" value="P:lipid translocation"/>
    <property type="evidence" value="ECO:0007669"/>
    <property type="project" value="TreeGrafter"/>
</dbReference>
<feature type="transmembrane region" description="Helical" evidence="8">
    <location>
        <begin position="356"/>
        <end position="374"/>
    </location>
</feature>
<name>A0A1W1CA72_9ZZZZ</name>